<reference evidence="2" key="1">
    <citation type="submission" date="2021-04" db="EMBL/GenBank/DDBJ databases">
        <authorList>
            <consortium name="Molecular Ecology Group"/>
        </authorList>
    </citation>
    <scope>NUCLEOTIDE SEQUENCE</scope>
</reference>
<dbReference type="Proteomes" id="UP000678393">
    <property type="component" value="Unassembled WGS sequence"/>
</dbReference>
<keyword evidence="3" id="KW-1185">Reference proteome</keyword>
<organism evidence="2 3">
    <name type="scientific">Candidula unifasciata</name>
    <dbReference type="NCBI Taxonomy" id="100452"/>
    <lineage>
        <taxon>Eukaryota</taxon>
        <taxon>Metazoa</taxon>
        <taxon>Spiralia</taxon>
        <taxon>Lophotrochozoa</taxon>
        <taxon>Mollusca</taxon>
        <taxon>Gastropoda</taxon>
        <taxon>Heterobranchia</taxon>
        <taxon>Euthyneura</taxon>
        <taxon>Panpulmonata</taxon>
        <taxon>Eupulmonata</taxon>
        <taxon>Stylommatophora</taxon>
        <taxon>Helicina</taxon>
        <taxon>Helicoidea</taxon>
        <taxon>Geomitridae</taxon>
        <taxon>Candidula</taxon>
    </lineage>
</organism>
<evidence type="ECO:0000313" key="2">
    <source>
        <dbReference type="EMBL" id="CAG5133629.1"/>
    </source>
</evidence>
<evidence type="ECO:0000256" key="1">
    <source>
        <dbReference type="SAM" id="MobiDB-lite"/>
    </source>
</evidence>
<gene>
    <name evidence="2" type="ORF">CUNI_LOCUS19187</name>
</gene>
<protein>
    <submittedName>
        <fullName evidence="2">Uncharacterized protein</fullName>
    </submittedName>
</protein>
<sequence length="145" mass="16394">MKSEKDYASKSREKLSSHQRSVPYHVVGRHSSSAIEHKSKHYSSPDLSVDRCKQRQHGSYSACAYGKNMSSKLRGSCTFDNPRDLLEKLISEQSLIQEAVRRLQSQTTTTPVSRKFFSFVDDESCGPLSTETAMYPGEDRFSAFC</sequence>
<dbReference type="AlphaFoldDB" id="A0A8S3ZVV7"/>
<dbReference type="OrthoDB" id="6381246at2759"/>
<feature type="region of interest" description="Disordered" evidence="1">
    <location>
        <begin position="1"/>
        <end position="48"/>
    </location>
</feature>
<name>A0A8S3ZVV7_9EUPU</name>
<proteinExistence type="predicted"/>
<accession>A0A8S3ZVV7</accession>
<dbReference type="EMBL" id="CAJHNH020006357">
    <property type="protein sequence ID" value="CAG5133629.1"/>
    <property type="molecule type" value="Genomic_DNA"/>
</dbReference>
<comment type="caution">
    <text evidence="2">The sequence shown here is derived from an EMBL/GenBank/DDBJ whole genome shotgun (WGS) entry which is preliminary data.</text>
</comment>
<evidence type="ECO:0000313" key="3">
    <source>
        <dbReference type="Proteomes" id="UP000678393"/>
    </source>
</evidence>
<feature type="compositionally biased region" description="Basic and acidic residues" evidence="1">
    <location>
        <begin position="1"/>
        <end position="16"/>
    </location>
</feature>